<dbReference type="PROSITE" id="PS00092">
    <property type="entry name" value="N6_MTASE"/>
    <property type="match status" value="1"/>
</dbReference>
<sequence length="317" mass="36161">MSESHPKKIRAPMNRTLDLTPEDRLRLRPRLIRDIPIELTALPIGTIHGDSIALASHLPCHTVDLLILDPPYNLNKDFNGYRFSKRTVADYTRWLDRAIVAFKPLLKSTASVYICGEWLTSASIFEVASSHFIVRNRITWEREKGRGAKANWKNASEDIWFCTVSNTYTFNADAVKLRRRVIAPYRQQDGTPKDWQITQQGKFRETYPSNLWTDITVPFWSMPENTNHPTQKSEKLIAKLILASTKVGDMVFDPFQGSGTSSVVAKKLNRAYLGIDLNEEYCLLAERRLELAEVDTTIQGLAEGVFWERNTSVGRSS</sequence>
<proteinExistence type="inferred from homology"/>
<dbReference type="PRINTS" id="PR00508">
    <property type="entry name" value="S21N4MTFRASE"/>
</dbReference>
<dbReference type="Proteomes" id="UP001163152">
    <property type="component" value="Chromosome"/>
</dbReference>
<dbReference type="Gene3D" id="3.40.50.150">
    <property type="entry name" value="Vaccinia Virus protein VP39"/>
    <property type="match status" value="1"/>
</dbReference>
<protein>
    <recommendedName>
        <fullName evidence="4">Methyltransferase</fullName>
        <ecNumber evidence="4">2.1.1.-</ecNumber>
    </recommendedName>
</protein>
<reference evidence="6" key="1">
    <citation type="submission" date="2022-12" db="EMBL/GenBank/DDBJ databases">
        <title>Polyphasic identification of a Novel Hot-Spring Cyanobacterium Ocullathermofonsia sinensis gen nov. sp. nov. and Genomic Insights on its Adaptations to the Thermal Habitat.</title>
        <authorList>
            <person name="Daroch M."/>
            <person name="Tang J."/>
            <person name="Jiang Y."/>
        </authorList>
    </citation>
    <scope>NUCLEOTIDE SEQUENCE</scope>
    <source>
        <strain evidence="6">PKUAC-SCTA174</strain>
    </source>
</reference>
<dbReference type="GO" id="GO:0003677">
    <property type="term" value="F:DNA binding"/>
    <property type="evidence" value="ECO:0007669"/>
    <property type="project" value="InterPro"/>
</dbReference>
<evidence type="ECO:0000256" key="4">
    <source>
        <dbReference type="RuleBase" id="RU362026"/>
    </source>
</evidence>
<dbReference type="Pfam" id="PF01555">
    <property type="entry name" value="N6_N4_Mtase"/>
    <property type="match status" value="1"/>
</dbReference>
<evidence type="ECO:0000259" key="5">
    <source>
        <dbReference type="Pfam" id="PF01555"/>
    </source>
</evidence>
<evidence type="ECO:0000256" key="2">
    <source>
        <dbReference type="ARBA" id="ARBA00022603"/>
    </source>
</evidence>
<dbReference type="PANTHER" id="PTHR13370">
    <property type="entry name" value="RNA METHYLASE-RELATED"/>
    <property type="match status" value="1"/>
</dbReference>
<comment type="similarity">
    <text evidence="1 4">Belongs to the N(4)/N(6)-methyltransferase family.</text>
</comment>
<dbReference type="PANTHER" id="PTHR13370:SF3">
    <property type="entry name" value="TRNA (GUANINE(10)-N2)-METHYLTRANSFERASE HOMOLOG"/>
    <property type="match status" value="1"/>
</dbReference>
<keyword evidence="3" id="KW-0808">Transferase</keyword>
<dbReference type="EMBL" id="CP113797">
    <property type="protein sequence ID" value="WAL60215.1"/>
    <property type="molecule type" value="Genomic_DNA"/>
</dbReference>
<dbReference type="AlphaFoldDB" id="A0A9E9CBA9"/>
<dbReference type="EC" id="2.1.1.-" evidence="4"/>
<evidence type="ECO:0000313" key="6">
    <source>
        <dbReference type="EMBL" id="WAL60215.1"/>
    </source>
</evidence>
<evidence type="ECO:0000313" key="7">
    <source>
        <dbReference type="Proteomes" id="UP001163152"/>
    </source>
</evidence>
<gene>
    <name evidence="6" type="ORF">OXH18_24115</name>
</gene>
<organism evidence="6 7">
    <name type="scientific">Thermocoleostomius sinensis A174</name>
    <dbReference type="NCBI Taxonomy" id="2016057"/>
    <lineage>
        <taxon>Bacteria</taxon>
        <taxon>Bacillati</taxon>
        <taxon>Cyanobacteriota</taxon>
        <taxon>Cyanophyceae</taxon>
        <taxon>Oculatellales</taxon>
        <taxon>Oculatellaceae</taxon>
        <taxon>Thermocoleostomius</taxon>
    </lineage>
</organism>
<keyword evidence="7" id="KW-1185">Reference proteome</keyword>
<dbReference type="InterPro" id="IPR002052">
    <property type="entry name" value="DNA_methylase_N6_adenine_CS"/>
</dbReference>
<keyword evidence="2 6" id="KW-0489">Methyltransferase</keyword>
<accession>A0A9E9CBA9</accession>
<dbReference type="RefSeq" id="WP_268610078.1">
    <property type="nucleotide sequence ID" value="NZ_CP113797.1"/>
</dbReference>
<dbReference type="REBASE" id="679314">
    <property type="entry name" value="M.Lsp174ORF24115P"/>
</dbReference>
<dbReference type="InterPro" id="IPR002941">
    <property type="entry name" value="DNA_methylase_N4/N6"/>
</dbReference>
<dbReference type="SUPFAM" id="SSF53335">
    <property type="entry name" value="S-adenosyl-L-methionine-dependent methyltransferases"/>
    <property type="match status" value="1"/>
</dbReference>
<dbReference type="GO" id="GO:0008170">
    <property type="term" value="F:N-methyltransferase activity"/>
    <property type="evidence" value="ECO:0007669"/>
    <property type="project" value="InterPro"/>
</dbReference>
<evidence type="ECO:0000256" key="3">
    <source>
        <dbReference type="ARBA" id="ARBA00022679"/>
    </source>
</evidence>
<evidence type="ECO:0000256" key="1">
    <source>
        <dbReference type="ARBA" id="ARBA00006594"/>
    </source>
</evidence>
<feature type="domain" description="DNA methylase N-4/N-6" evidence="5">
    <location>
        <begin position="63"/>
        <end position="286"/>
    </location>
</feature>
<dbReference type="GO" id="GO:0005737">
    <property type="term" value="C:cytoplasm"/>
    <property type="evidence" value="ECO:0007669"/>
    <property type="project" value="TreeGrafter"/>
</dbReference>
<dbReference type="KEGG" id="tsin:OXH18_24115"/>
<dbReference type="InterPro" id="IPR001091">
    <property type="entry name" value="RM_Methyltransferase"/>
</dbReference>
<dbReference type="InterPro" id="IPR029063">
    <property type="entry name" value="SAM-dependent_MTases_sf"/>
</dbReference>
<name>A0A9E9CBA9_9CYAN</name>
<dbReference type="GO" id="GO:0032259">
    <property type="term" value="P:methylation"/>
    <property type="evidence" value="ECO:0007669"/>
    <property type="project" value="UniProtKB-KW"/>
</dbReference>